<dbReference type="Proteomes" id="UP000484076">
    <property type="component" value="Unassembled WGS sequence"/>
</dbReference>
<evidence type="ECO:0000313" key="2">
    <source>
        <dbReference type="Proteomes" id="UP000484076"/>
    </source>
</evidence>
<dbReference type="RefSeq" id="WP_152824047.1">
    <property type="nucleotide sequence ID" value="NZ_WHUT02000001.1"/>
</dbReference>
<organism evidence="1 2">
    <name type="scientific">Fertoeibacter niger</name>
    <dbReference type="NCBI Taxonomy" id="2656921"/>
    <lineage>
        <taxon>Bacteria</taxon>
        <taxon>Pseudomonadati</taxon>
        <taxon>Pseudomonadota</taxon>
        <taxon>Alphaproteobacteria</taxon>
        <taxon>Rhodobacterales</taxon>
        <taxon>Paracoccaceae</taxon>
        <taxon>Fertoeibacter</taxon>
    </lineage>
</organism>
<name>A0A8X8GXT8_9RHOB</name>
<protein>
    <submittedName>
        <fullName evidence="1">Uncharacterized protein</fullName>
    </submittedName>
</protein>
<proteinExistence type="predicted"/>
<dbReference type="EMBL" id="WHUT02000001">
    <property type="protein sequence ID" value="NUB43406.1"/>
    <property type="molecule type" value="Genomic_DNA"/>
</dbReference>
<dbReference type="AlphaFoldDB" id="A0A8X8GXT8"/>
<comment type="caution">
    <text evidence="1">The sequence shown here is derived from an EMBL/GenBank/DDBJ whole genome shotgun (WGS) entry which is preliminary data.</text>
</comment>
<keyword evidence="2" id="KW-1185">Reference proteome</keyword>
<evidence type="ECO:0000313" key="1">
    <source>
        <dbReference type="EMBL" id="NUB43406.1"/>
    </source>
</evidence>
<gene>
    <name evidence="1" type="ORF">GEU84_003330</name>
</gene>
<sequence length="91" mass="10169">MAVLTTKVTPLIAEQMADKNYSYQSIWKHLKSGPEQAKPLTWACNTLGFEYDPADDTFAVYVTWSDAEAVKLKTPDFLKELAKNARGAPQC</sequence>
<accession>A0A8X8GXT8</accession>
<reference evidence="1" key="1">
    <citation type="submission" date="2020-05" db="EMBL/GenBank/DDBJ databases">
        <title>Fertoebacter nigrum gen. nov., sp. nov., a new member of the family Rhodobacteraceae.</title>
        <authorList>
            <person name="Szuroczki S."/>
            <person name="Abbaszade G."/>
            <person name="Buni D."/>
            <person name="Schumann P."/>
            <person name="Toth E."/>
        </authorList>
    </citation>
    <scope>NUCLEOTIDE SEQUENCE</scope>
    <source>
        <strain evidence="1">RG-N-1a</strain>
    </source>
</reference>